<sequence length="356" mass="39194">MASRRLIRSASSLVNSTSIPITPSRPSWISSSSHLQSLQQSRLPSNRRTLATGADNDQYWPSQPPIKNPTDQVPLEYSDGYPQNVGLPSLGGLEPSFTADGVPGLLSKKGFEIAWTTYQQFIMKKLANLVAGEGIDIHNPRAIAIQYARDPMNASLFNHASMVHNNHFFFQGLSTRPIPLEHEKALQAKLVAQFGSVENLRTSFIESAAGMFGPGFTWLVWNPSTRQQGTGGFKILNTYGAGTPYGEAGHRRQETDMSNSSSTPSYGQMGAYSKSGQKDGGLAPGAARLYPLMCVNTWQHVYLYEYGVEGKREFLNRWWDVIDWSVVQRTLKAVEGTMAKSGNAARGSGARKFLER</sequence>
<dbReference type="GO" id="GO:0046872">
    <property type="term" value="F:metal ion binding"/>
    <property type="evidence" value="ECO:0007669"/>
    <property type="project" value="InterPro"/>
</dbReference>
<dbReference type="OrthoDB" id="275227at2759"/>
<evidence type="ECO:0000313" key="4">
    <source>
        <dbReference type="Proteomes" id="UP000504637"/>
    </source>
</evidence>
<dbReference type="GO" id="GO:0004784">
    <property type="term" value="F:superoxide dismutase activity"/>
    <property type="evidence" value="ECO:0007669"/>
    <property type="project" value="InterPro"/>
</dbReference>
<feature type="domain" description="Manganese/iron superoxide dismutase C-terminal" evidence="3">
    <location>
        <begin position="289"/>
        <end position="329"/>
    </location>
</feature>
<comment type="function">
    <text evidence="1">Component of the mitochondrial ribosome (mitoribosome), a dedicated translation machinery responsible for the synthesis of mitochondrial genome-encoded proteins, including at least some of the essential transmembrane subunits of the mitochondrial respiratory chain. The mitoribosomes are attached to the mitochondrial inner membrane and translation products are cotranslationally integrated into the membrane.</text>
</comment>
<dbReference type="PANTHER" id="PTHR43595:SF2">
    <property type="entry name" value="SMALL RIBOSOMAL SUBUNIT PROTEIN MS42"/>
    <property type="match status" value="1"/>
</dbReference>
<dbReference type="Proteomes" id="UP000504637">
    <property type="component" value="Unplaced"/>
</dbReference>
<accession>A0A6J3M8N2</accession>
<dbReference type="GO" id="GO:0005737">
    <property type="term" value="C:cytoplasm"/>
    <property type="evidence" value="ECO:0007669"/>
    <property type="project" value="TreeGrafter"/>
</dbReference>
<name>A0A6J3M8N2_9PEZI</name>
<dbReference type="InterPro" id="IPR019832">
    <property type="entry name" value="Mn/Fe_SOD_C"/>
</dbReference>
<dbReference type="Pfam" id="PF02777">
    <property type="entry name" value="Sod_Fe_C"/>
    <property type="match status" value="2"/>
</dbReference>
<evidence type="ECO:0000256" key="2">
    <source>
        <dbReference type="SAM" id="MobiDB-lite"/>
    </source>
</evidence>
<dbReference type="AlphaFoldDB" id="A0A6J3M8N2"/>
<feature type="compositionally biased region" description="Polar residues" evidence="2">
    <location>
        <begin position="256"/>
        <end position="266"/>
    </location>
</feature>
<dbReference type="RefSeq" id="XP_033460995.1">
    <property type="nucleotide sequence ID" value="XM_033604387.1"/>
</dbReference>
<dbReference type="InterPro" id="IPR036324">
    <property type="entry name" value="Mn/Fe_SOD_N_sf"/>
</dbReference>
<feature type="region of interest" description="Disordered" evidence="2">
    <location>
        <begin position="49"/>
        <end position="68"/>
    </location>
</feature>
<dbReference type="Gene3D" id="3.55.40.20">
    <property type="entry name" value="Iron/manganese superoxide dismutase, C-terminal domain"/>
    <property type="match status" value="1"/>
</dbReference>
<dbReference type="GeneID" id="54362187"/>
<feature type="region of interest" description="Disordered" evidence="2">
    <location>
        <begin position="246"/>
        <end position="274"/>
    </location>
</feature>
<reference evidence="5" key="1">
    <citation type="submission" date="2020-01" db="EMBL/GenBank/DDBJ databases">
        <authorList>
            <consortium name="DOE Joint Genome Institute"/>
            <person name="Haridas S."/>
            <person name="Albert R."/>
            <person name="Binder M."/>
            <person name="Bloem J."/>
            <person name="Labutti K."/>
            <person name="Salamov A."/>
            <person name="Andreopoulos B."/>
            <person name="Baker S.E."/>
            <person name="Barry K."/>
            <person name="Bills G."/>
            <person name="Bluhm B.H."/>
            <person name="Cannon C."/>
            <person name="Castanera R."/>
            <person name="Culley D.E."/>
            <person name="Daum C."/>
            <person name="Ezra D."/>
            <person name="Gonzalez J.B."/>
            <person name="Henrissat B."/>
            <person name="Kuo A."/>
            <person name="Liang C."/>
            <person name="Lipzen A."/>
            <person name="Lutzoni F."/>
            <person name="Magnuson J."/>
            <person name="Mondo S."/>
            <person name="Nolan M."/>
            <person name="Ohm R."/>
            <person name="Pangilinan J."/>
            <person name="Park H.-J."/>
            <person name="Ramirez L."/>
            <person name="Alfaro M."/>
            <person name="Sun H."/>
            <person name="Tritt A."/>
            <person name="Yoshinaga Y."/>
            <person name="Zwiers L.-H."/>
            <person name="Turgeon B.G."/>
            <person name="Goodwin S.B."/>
            <person name="Spatafora J.W."/>
            <person name="Crous P.W."/>
            <person name="Grigoriev I.V."/>
        </authorList>
    </citation>
    <scope>NUCLEOTIDE SEQUENCE</scope>
    <source>
        <strain evidence="5">CBS 342.82</strain>
    </source>
</reference>
<dbReference type="PANTHER" id="PTHR43595">
    <property type="entry name" value="37S RIBOSOMAL PROTEIN S26, MITOCHONDRIAL"/>
    <property type="match status" value="1"/>
</dbReference>
<protein>
    <submittedName>
        <fullName evidence="5">Manganese and iron superoxide dismutase</fullName>
    </submittedName>
</protein>
<evidence type="ECO:0000313" key="5">
    <source>
        <dbReference type="RefSeq" id="XP_033460995.1"/>
    </source>
</evidence>
<evidence type="ECO:0000259" key="3">
    <source>
        <dbReference type="Pfam" id="PF02777"/>
    </source>
</evidence>
<dbReference type="InterPro" id="IPR036314">
    <property type="entry name" value="SOD_C_sf"/>
</dbReference>
<dbReference type="SUPFAM" id="SSF46609">
    <property type="entry name" value="Fe,Mn superoxide dismutase (SOD), N-terminal domain"/>
    <property type="match status" value="1"/>
</dbReference>
<evidence type="ECO:0000256" key="1">
    <source>
        <dbReference type="ARBA" id="ARBA00037226"/>
    </source>
</evidence>
<proteinExistence type="predicted"/>
<gene>
    <name evidence="5" type="ORF">K489DRAFT_378336</name>
</gene>
<keyword evidence="4" id="KW-1185">Reference proteome</keyword>
<reference evidence="5" key="2">
    <citation type="submission" date="2020-04" db="EMBL/GenBank/DDBJ databases">
        <authorList>
            <consortium name="NCBI Genome Project"/>
        </authorList>
    </citation>
    <scope>NUCLEOTIDE SEQUENCE</scope>
    <source>
        <strain evidence="5">CBS 342.82</strain>
    </source>
</reference>
<reference evidence="5" key="3">
    <citation type="submission" date="2025-08" db="UniProtKB">
        <authorList>
            <consortium name="RefSeq"/>
        </authorList>
    </citation>
    <scope>IDENTIFICATION</scope>
    <source>
        <strain evidence="5">CBS 342.82</strain>
    </source>
</reference>
<organism evidence="5">
    <name type="scientific">Dissoconium aciculare CBS 342.82</name>
    <dbReference type="NCBI Taxonomy" id="1314786"/>
    <lineage>
        <taxon>Eukaryota</taxon>
        <taxon>Fungi</taxon>
        <taxon>Dikarya</taxon>
        <taxon>Ascomycota</taxon>
        <taxon>Pezizomycotina</taxon>
        <taxon>Dothideomycetes</taxon>
        <taxon>Dothideomycetidae</taxon>
        <taxon>Mycosphaerellales</taxon>
        <taxon>Dissoconiaceae</taxon>
        <taxon>Dissoconium</taxon>
    </lineage>
</organism>
<dbReference type="SUPFAM" id="SSF54719">
    <property type="entry name" value="Fe,Mn superoxide dismutase (SOD), C-terminal domain"/>
    <property type="match status" value="1"/>
</dbReference>
<feature type="domain" description="Manganese/iron superoxide dismutase C-terminal" evidence="3">
    <location>
        <begin position="183"/>
        <end position="226"/>
    </location>
</feature>